<accession>A0A7K1TXL1</accession>
<protein>
    <submittedName>
        <fullName evidence="2">Uncharacterized protein</fullName>
    </submittedName>
</protein>
<evidence type="ECO:0000256" key="1">
    <source>
        <dbReference type="SAM" id="Phobius"/>
    </source>
</evidence>
<dbReference type="EMBL" id="WRXN01000001">
    <property type="protein sequence ID" value="MVT06823.1"/>
    <property type="molecule type" value="Genomic_DNA"/>
</dbReference>
<feature type="transmembrane region" description="Helical" evidence="1">
    <location>
        <begin position="98"/>
        <end position="121"/>
    </location>
</feature>
<feature type="transmembrane region" description="Helical" evidence="1">
    <location>
        <begin position="215"/>
        <end position="241"/>
    </location>
</feature>
<evidence type="ECO:0000313" key="2">
    <source>
        <dbReference type="EMBL" id="MVT06823.1"/>
    </source>
</evidence>
<feature type="transmembrane region" description="Helical" evidence="1">
    <location>
        <begin position="12"/>
        <end position="33"/>
    </location>
</feature>
<gene>
    <name evidence="2" type="ORF">GO493_01015</name>
</gene>
<dbReference type="AlphaFoldDB" id="A0A7K1TXL1"/>
<keyword evidence="1" id="KW-0812">Transmembrane</keyword>
<proteinExistence type="predicted"/>
<organism evidence="2 3">
    <name type="scientific">Chitinophaga tropicalis</name>
    <dbReference type="NCBI Taxonomy" id="2683588"/>
    <lineage>
        <taxon>Bacteria</taxon>
        <taxon>Pseudomonadati</taxon>
        <taxon>Bacteroidota</taxon>
        <taxon>Chitinophagia</taxon>
        <taxon>Chitinophagales</taxon>
        <taxon>Chitinophagaceae</taxon>
        <taxon>Chitinophaga</taxon>
    </lineage>
</organism>
<feature type="transmembrane region" description="Helical" evidence="1">
    <location>
        <begin position="292"/>
        <end position="311"/>
    </location>
</feature>
<feature type="transmembrane region" description="Helical" evidence="1">
    <location>
        <begin position="358"/>
        <end position="378"/>
    </location>
</feature>
<sequence>MSFFNPIQLRVLKTSWIPVALACSVMMITGYLLPGLLPENPEQSALLLASAVTFLMVTWEAVVKKDWKQLGIMTVVVIAAEYLLSLLLGAIVKQGIQNMLFVSYVNGFATVLVIVMTRFYLNGMGDKPGAALLAAVIYSVMPKTGDPLGFVRMPVDIHLSILQREVFHMAVNVLVTGCTFVSYYVIMFLTENSFRVPAFFAKLQSRLQTTGRWEYFFIFLSGWFAYMGATGEVNQVLAFFFEANLRPVSEIAVYILRMLLLMLLIYSCAGLIRNVIMGRMLSAGGYSPWTMILHYIPLLNIAGLASLFFSREKPASQVEHAVTYLEGNRKDAQYFMIAAGIFVTLYNIYCLLTEPTGFRLPVIGLLFGIYILKIFAYARLRAGKSYLYLVTVLNVITILFAINEFLLISLSFLFMYYYLLTELFYPQLEIEDTMQYPEPEQHDIFTHTA</sequence>
<feature type="transmembrane region" description="Helical" evidence="1">
    <location>
        <begin position="385"/>
        <end position="418"/>
    </location>
</feature>
<keyword evidence="3" id="KW-1185">Reference proteome</keyword>
<dbReference type="Proteomes" id="UP000461730">
    <property type="component" value="Unassembled WGS sequence"/>
</dbReference>
<feature type="transmembrane region" description="Helical" evidence="1">
    <location>
        <begin position="70"/>
        <end position="92"/>
    </location>
</feature>
<comment type="caution">
    <text evidence="2">The sequence shown here is derived from an EMBL/GenBank/DDBJ whole genome shotgun (WGS) entry which is preliminary data.</text>
</comment>
<reference evidence="2 3" key="1">
    <citation type="submission" date="2019-12" db="EMBL/GenBank/DDBJ databases">
        <title>Chitinophaga sp. strain ysch24 (GDMCC 1.1355), whole genome shotgun sequence.</title>
        <authorList>
            <person name="Zhang X."/>
        </authorList>
    </citation>
    <scope>NUCLEOTIDE SEQUENCE [LARGE SCALE GENOMIC DNA]</scope>
    <source>
        <strain evidence="3">ysch24</strain>
    </source>
</reference>
<evidence type="ECO:0000313" key="3">
    <source>
        <dbReference type="Proteomes" id="UP000461730"/>
    </source>
</evidence>
<feature type="transmembrane region" description="Helical" evidence="1">
    <location>
        <begin position="45"/>
        <end position="63"/>
    </location>
</feature>
<keyword evidence="1" id="KW-1133">Transmembrane helix</keyword>
<feature type="transmembrane region" description="Helical" evidence="1">
    <location>
        <begin position="166"/>
        <end position="186"/>
    </location>
</feature>
<feature type="transmembrane region" description="Helical" evidence="1">
    <location>
        <begin position="253"/>
        <end position="272"/>
    </location>
</feature>
<dbReference type="RefSeq" id="WP_157304205.1">
    <property type="nucleotide sequence ID" value="NZ_WRXN01000001.1"/>
</dbReference>
<name>A0A7K1TXL1_9BACT</name>
<feature type="transmembrane region" description="Helical" evidence="1">
    <location>
        <begin position="332"/>
        <end position="352"/>
    </location>
</feature>
<keyword evidence="1" id="KW-0472">Membrane</keyword>